<evidence type="ECO:0000259" key="3">
    <source>
        <dbReference type="PROSITE" id="PS50937"/>
    </source>
</evidence>
<dbReference type="InterPro" id="IPR047057">
    <property type="entry name" value="MerR_fam"/>
</dbReference>
<dbReference type="PROSITE" id="PS50937">
    <property type="entry name" value="HTH_MERR_2"/>
    <property type="match status" value="1"/>
</dbReference>
<dbReference type="Pfam" id="PF13411">
    <property type="entry name" value="MerR_1"/>
    <property type="match status" value="1"/>
</dbReference>
<dbReference type="SMART" id="SM00422">
    <property type="entry name" value="HTH_MERR"/>
    <property type="match status" value="1"/>
</dbReference>
<dbReference type="InterPro" id="IPR000551">
    <property type="entry name" value="MerR-type_HTH_dom"/>
</dbReference>
<proteinExistence type="predicted"/>
<evidence type="ECO:0000313" key="5">
    <source>
        <dbReference type="Proteomes" id="UP001185728"/>
    </source>
</evidence>
<dbReference type="Proteomes" id="UP001185728">
    <property type="component" value="Unassembled WGS sequence"/>
</dbReference>
<name>A0AAP5T8A2_9MICC</name>
<feature type="domain" description="HTH merR-type" evidence="3">
    <location>
        <begin position="1"/>
        <end position="70"/>
    </location>
</feature>
<evidence type="ECO:0000256" key="2">
    <source>
        <dbReference type="SAM" id="MobiDB-lite"/>
    </source>
</evidence>
<comment type="caution">
    <text evidence="4">The sequence shown here is derived from an EMBL/GenBank/DDBJ whole genome shotgun (WGS) entry which is preliminary data.</text>
</comment>
<gene>
    <name evidence="4" type="ORF">R4064_03695</name>
</gene>
<dbReference type="RefSeq" id="WP_141842976.1">
    <property type="nucleotide sequence ID" value="NZ_JAWLUK010000005.1"/>
</dbReference>
<sequence length="239" mass="24660">MRLHQLAAAVDLPVTSVKHYLREGLLPPGEKLNATTARYGPGHVQRLELIRDLRRVVGMGTEGIRQVVSAVESDPPLRMMGRVQTLVLLHGAGATPTEGRASGAPPAPSTGDAAPRLTAAALAAAHGWTTATTEAWAALDDHLDAMRGWGLDPSLTSVAVYARAADAVARTELAPAAGEAPAPAWSGLGEEPTPDQLARYVAVGVHAYSRLLLRLVAVAQGHHAGADAPGPSAPSSTGD</sequence>
<dbReference type="GO" id="GO:0003700">
    <property type="term" value="F:DNA-binding transcription factor activity"/>
    <property type="evidence" value="ECO:0007669"/>
    <property type="project" value="InterPro"/>
</dbReference>
<dbReference type="PANTHER" id="PTHR30204:SF93">
    <property type="entry name" value="HTH MERR-TYPE DOMAIN-CONTAINING PROTEIN"/>
    <property type="match status" value="1"/>
</dbReference>
<dbReference type="GO" id="GO:0003677">
    <property type="term" value="F:DNA binding"/>
    <property type="evidence" value="ECO:0007669"/>
    <property type="project" value="UniProtKB-KW"/>
</dbReference>
<reference evidence="4" key="1">
    <citation type="submission" date="2023-10" db="EMBL/GenBank/DDBJ databases">
        <title>Development of a sustainable strategy for remediation of hydrocarbon-contaminated territories based on the waste exchange concept.</title>
        <authorList>
            <person name="Krivoruchko A."/>
        </authorList>
    </citation>
    <scope>NUCLEOTIDE SEQUENCE</scope>
    <source>
        <strain evidence="4">IEGM 1325</strain>
    </source>
</reference>
<accession>A0AAP5T8A2</accession>
<evidence type="ECO:0000313" key="4">
    <source>
        <dbReference type="EMBL" id="MDV7176751.1"/>
    </source>
</evidence>
<protein>
    <submittedName>
        <fullName evidence="4">MerR family transcriptional regulator</fullName>
    </submittedName>
</protein>
<feature type="region of interest" description="Disordered" evidence="2">
    <location>
        <begin position="94"/>
        <end position="113"/>
    </location>
</feature>
<dbReference type="InterPro" id="IPR009061">
    <property type="entry name" value="DNA-bd_dom_put_sf"/>
</dbReference>
<organism evidence="4 5">
    <name type="scientific">Micrococcus yunnanensis</name>
    <dbReference type="NCBI Taxonomy" id="566027"/>
    <lineage>
        <taxon>Bacteria</taxon>
        <taxon>Bacillati</taxon>
        <taxon>Actinomycetota</taxon>
        <taxon>Actinomycetes</taxon>
        <taxon>Micrococcales</taxon>
        <taxon>Micrococcaceae</taxon>
        <taxon>Micrococcus</taxon>
    </lineage>
</organism>
<dbReference type="Gene3D" id="1.10.1660.10">
    <property type="match status" value="1"/>
</dbReference>
<dbReference type="EMBL" id="JAWLUK010000005">
    <property type="protein sequence ID" value="MDV7176751.1"/>
    <property type="molecule type" value="Genomic_DNA"/>
</dbReference>
<keyword evidence="1" id="KW-0238">DNA-binding</keyword>
<dbReference type="AlphaFoldDB" id="A0AAP5T8A2"/>
<evidence type="ECO:0000256" key="1">
    <source>
        <dbReference type="ARBA" id="ARBA00023125"/>
    </source>
</evidence>
<dbReference type="SUPFAM" id="SSF46955">
    <property type="entry name" value="Putative DNA-binding domain"/>
    <property type="match status" value="1"/>
</dbReference>
<dbReference type="PANTHER" id="PTHR30204">
    <property type="entry name" value="REDOX-CYCLING DRUG-SENSING TRANSCRIPTIONAL ACTIVATOR SOXR"/>
    <property type="match status" value="1"/>
</dbReference>